<evidence type="ECO:0000313" key="2">
    <source>
        <dbReference type="Proteomes" id="UP001162992"/>
    </source>
</evidence>
<protein>
    <submittedName>
        <fullName evidence="1">Uncharacterized protein</fullName>
    </submittedName>
</protein>
<reference evidence="2" key="1">
    <citation type="journal article" date="2024" name="Proc. Natl. Acad. Sci. U.S.A.">
        <title>Extraordinary preservation of gene collinearity over three hundred million years revealed in homosporous lycophytes.</title>
        <authorList>
            <person name="Li C."/>
            <person name="Wickell D."/>
            <person name="Kuo L.Y."/>
            <person name="Chen X."/>
            <person name="Nie B."/>
            <person name="Liao X."/>
            <person name="Peng D."/>
            <person name="Ji J."/>
            <person name="Jenkins J."/>
            <person name="Williams M."/>
            <person name="Shu S."/>
            <person name="Plott C."/>
            <person name="Barry K."/>
            <person name="Rajasekar S."/>
            <person name="Grimwood J."/>
            <person name="Han X."/>
            <person name="Sun S."/>
            <person name="Hou Z."/>
            <person name="He W."/>
            <person name="Dai G."/>
            <person name="Sun C."/>
            <person name="Schmutz J."/>
            <person name="Leebens-Mack J.H."/>
            <person name="Li F.W."/>
            <person name="Wang L."/>
        </authorList>
    </citation>
    <scope>NUCLEOTIDE SEQUENCE [LARGE SCALE GENOMIC DNA]</scope>
    <source>
        <strain evidence="2">cv. PW_Plant_1</strain>
    </source>
</reference>
<organism evidence="1 2">
    <name type="scientific">Diphasiastrum complanatum</name>
    <name type="common">Issler's clubmoss</name>
    <name type="synonym">Lycopodium complanatum</name>
    <dbReference type="NCBI Taxonomy" id="34168"/>
    <lineage>
        <taxon>Eukaryota</taxon>
        <taxon>Viridiplantae</taxon>
        <taxon>Streptophyta</taxon>
        <taxon>Embryophyta</taxon>
        <taxon>Tracheophyta</taxon>
        <taxon>Lycopodiopsida</taxon>
        <taxon>Lycopodiales</taxon>
        <taxon>Lycopodiaceae</taxon>
        <taxon>Lycopodioideae</taxon>
        <taxon>Diphasiastrum</taxon>
    </lineage>
</organism>
<comment type="caution">
    <text evidence="1">The sequence shown here is derived from an EMBL/GenBank/DDBJ whole genome shotgun (WGS) entry which is preliminary data.</text>
</comment>
<gene>
    <name evidence="1" type="ORF">O6H91_11G092200</name>
</gene>
<accession>A0ACC2CC12</accession>
<keyword evidence="2" id="KW-1185">Reference proteome</keyword>
<evidence type="ECO:0000313" key="1">
    <source>
        <dbReference type="EMBL" id="KAJ7539423.1"/>
    </source>
</evidence>
<dbReference type="Proteomes" id="UP001162992">
    <property type="component" value="Chromosome 11"/>
</dbReference>
<proteinExistence type="predicted"/>
<sequence>MLRPEANPYRKCNKTAVCNLQRRLNIIRTSSIKFVFLAKTGTFPFPPSHSPATILKTIKYCTSCNFEKDQQNQGPEGGTLKLYMTEFNCNNHHSAQINGLTQFSSKCRNTSFSSKAQVNLPHSC</sequence>
<dbReference type="EMBL" id="CM055102">
    <property type="protein sequence ID" value="KAJ7539423.1"/>
    <property type="molecule type" value="Genomic_DNA"/>
</dbReference>
<name>A0ACC2CC12_DIPCM</name>